<reference evidence="1 2" key="1">
    <citation type="journal article" date="2007" name="J. Bacteriol.">
        <title>The complete genome sequence of Roseobacter denitrificans reveals a mixotrophic rather than photosynthetic metabolism.</title>
        <authorList>
            <person name="Swingley W.D."/>
            <person name="Sadekar S."/>
            <person name="Mastrian S.D."/>
            <person name="Matthies H.J."/>
            <person name="Hao J."/>
            <person name="Ramos H."/>
            <person name="Acharya C.R."/>
            <person name="Conrad A.L."/>
            <person name="Taylor H.L."/>
            <person name="Dejesa L.C."/>
            <person name="Shah M.K."/>
            <person name="O'huallachain M.E."/>
            <person name="Lince M.T."/>
            <person name="Blankenship R.E."/>
            <person name="Beatty J.T."/>
            <person name="Touchman J.W."/>
        </authorList>
    </citation>
    <scope>NUCLEOTIDE SEQUENCE [LARGE SCALE GENOMIC DNA]</scope>
    <source>
        <strain evidence="2">ATCC 33942 / OCh 114</strain>
    </source>
</reference>
<keyword evidence="2" id="KW-1185">Reference proteome</keyword>
<dbReference type="EMBL" id="CP000362">
    <property type="protein sequence ID" value="ABG32428.1"/>
    <property type="molecule type" value="Genomic_DNA"/>
</dbReference>
<organism evidence="1 2">
    <name type="scientific">Roseobacter denitrificans (strain ATCC 33942 / OCh 114)</name>
    <name type="common">Erythrobacter sp. (strain OCh 114)</name>
    <name type="synonym">Roseobacter denitrificans</name>
    <dbReference type="NCBI Taxonomy" id="375451"/>
    <lineage>
        <taxon>Bacteria</taxon>
        <taxon>Pseudomonadati</taxon>
        <taxon>Pseudomonadota</taxon>
        <taxon>Alphaproteobacteria</taxon>
        <taxon>Rhodobacterales</taxon>
        <taxon>Roseobacteraceae</taxon>
        <taxon>Roseobacter</taxon>
    </lineage>
</organism>
<proteinExistence type="predicted"/>
<dbReference type="STRING" id="375451.RD1_2904"/>
<protein>
    <submittedName>
        <fullName evidence="1">Uncharacterized protein</fullName>
    </submittedName>
</protein>
<evidence type="ECO:0000313" key="2">
    <source>
        <dbReference type="Proteomes" id="UP000007029"/>
    </source>
</evidence>
<gene>
    <name evidence="1" type="ordered locus">RD1_2904</name>
</gene>
<dbReference type="Proteomes" id="UP000007029">
    <property type="component" value="Chromosome"/>
</dbReference>
<dbReference type="KEGG" id="rde:RD1_2904"/>
<dbReference type="AlphaFoldDB" id="Q165B5"/>
<name>Q165B5_ROSDO</name>
<accession>Q165B5</accession>
<evidence type="ECO:0000313" key="1">
    <source>
        <dbReference type="EMBL" id="ABG32428.1"/>
    </source>
</evidence>
<dbReference type="HOGENOM" id="CLU_2619775_0_0_5"/>
<sequence>MSGSSVCGTGDLASDHMFDVQTIHGQNDLGFKGLAARVRGIAHAFFDGLLGCDANLLEEFAHGHVEVFVHSISPWVDV</sequence>